<reference evidence="2 3" key="1">
    <citation type="submission" date="2018-01" db="EMBL/GenBank/DDBJ databases">
        <title>Lactibacter flavus gen. nov., sp. nov., a novel bacterium of the family Propionibacteriaceae isolated from raw milk and dairy products.</title>
        <authorList>
            <person name="Wenning M."/>
            <person name="Breitenwieser F."/>
            <person name="Huptas C."/>
            <person name="von Neubeck M."/>
            <person name="Busse H.-J."/>
            <person name="Scherer S."/>
        </authorList>
    </citation>
    <scope>NUCLEOTIDE SEQUENCE [LARGE SCALE GENOMIC DNA]</scope>
    <source>
        <strain evidence="2 3">VG341</strain>
    </source>
</reference>
<dbReference type="PANTHER" id="PTHR40861">
    <property type="entry name" value="DUF2183 DOMAIN-CONTAINING PROTEIN"/>
    <property type="match status" value="1"/>
</dbReference>
<evidence type="ECO:0000313" key="2">
    <source>
        <dbReference type="EMBL" id="RXW31864.1"/>
    </source>
</evidence>
<name>A0A4Q2EHL3_9ACTN</name>
<evidence type="ECO:0000313" key="3">
    <source>
        <dbReference type="Proteomes" id="UP000290624"/>
    </source>
</evidence>
<organism evidence="2 3">
    <name type="scientific">Propioniciclava flava</name>
    <dbReference type="NCBI Taxonomy" id="2072026"/>
    <lineage>
        <taxon>Bacteria</taxon>
        <taxon>Bacillati</taxon>
        <taxon>Actinomycetota</taxon>
        <taxon>Actinomycetes</taxon>
        <taxon>Propionibacteriales</taxon>
        <taxon>Propionibacteriaceae</taxon>
        <taxon>Propioniciclava</taxon>
    </lineage>
</organism>
<dbReference type="PANTHER" id="PTHR40861:SF1">
    <property type="entry name" value="PHOSPHATIDATE PHOSPHATASE APP1 CATALYTIC DOMAIN-CONTAINING PROTEIN"/>
    <property type="match status" value="1"/>
</dbReference>
<dbReference type="EMBL" id="PPCV01000006">
    <property type="protein sequence ID" value="RXW31864.1"/>
    <property type="molecule type" value="Genomic_DNA"/>
</dbReference>
<dbReference type="InterPro" id="IPR019236">
    <property type="entry name" value="APP1_cat"/>
</dbReference>
<dbReference type="OrthoDB" id="4840954at2"/>
<accession>A0A4Q2EHL3</accession>
<sequence length="415" mass="44975">MTCGFASSTPPCRCVFRRVPRLAPVPLNLGVLNALLRGHTDRDEEAAVLSLLRQASGPDFDEALRNVDAAELFASLDGRLIGPDHRTALRNLILERLDTLSIPALANVVYGLQAGHTDGADAETIAAVFQAVGGERLTELKNTINNRPDHHDLEELIFSDIGDPEIRDVIVAHIEAEARDVHPGEVKVLCDIDDTVAAALHDRRFPRGTVYPGVLAVLDALDRGPDDEAYSLGDLTFVTARPGDLFGLIENHTRATLRRAGIKHHSVLTGTFAALASHDLMAARKLNNIAHYRQLFPEYRMVFIGDSGQGDVTVGELIQERFGDVVDAVLIHDVVATPPDVRAERAARGIVTFDTYLGAAVELCAAGLVSAAAVTRVHDQSVEGLDAITWDSPDQERQARALFAADTRRMHDVPA</sequence>
<comment type="caution">
    <text evidence="2">The sequence shown here is derived from an EMBL/GenBank/DDBJ whole genome shotgun (WGS) entry which is preliminary data.</text>
</comment>
<evidence type="ECO:0000259" key="1">
    <source>
        <dbReference type="Pfam" id="PF09949"/>
    </source>
</evidence>
<protein>
    <recommendedName>
        <fullName evidence="1">Phosphatidate phosphatase APP1 catalytic domain-containing protein</fullName>
    </recommendedName>
</protein>
<feature type="domain" description="Phosphatidate phosphatase APP1 catalytic" evidence="1">
    <location>
        <begin position="187"/>
        <end position="332"/>
    </location>
</feature>
<gene>
    <name evidence="2" type="ORF">C1706_09965</name>
</gene>
<dbReference type="Pfam" id="PF09949">
    <property type="entry name" value="APP1_cat"/>
    <property type="match status" value="1"/>
</dbReference>
<proteinExistence type="predicted"/>
<dbReference type="Proteomes" id="UP000290624">
    <property type="component" value="Unassembled WGS sequence"/>
</dbReference>
<keyword evidence="3" id="KW-1185">Reference proteome</keyword>
<dbReference type="GO" id="GO:0008195">
    <property type="term" value="F:phosphatidate phosphatase activity"/>
    <property type="evidence" value="ECO:0007669"/>
    <property type="project" value="InterPro"/>
</dbReference>
<dbReference type="AlphaFoldDB" id="A0A4Q2EHL3"/>